<protein>
    <recommendedName>
        <fullName evidence="6">Probable membrane transporter protein</fullName>
    </recommendedName>
</protein>
<dbReference type="InterPro" id="IPR051598">
    <property type="entry name" value="TSUP/Inactive_protease-like"/>
</dbReference>
<organism evidence="7 8">
    <name type="scientific">Schaalia hyovaginalis</name>
    <dbReference type="NCBI Taxonomy" id="29316"/>
    <lineage>
        <taxon>Bacteria</taxon>
        <taxon>Bacillati</taxon>
        <taxon>Actinomycetota</taxon>
        <taxon>Actinomycetes</taxon>
        <taxon>Actinomycetales</taxon>
        <taxon>Actinomycetaceae</taxon>
        <taxon>Schaalia</taxon>
    </lineage>
</organism>
<name>A0A923E588_9ACTO</name>
<dbReference type="GO" id="GO:0005886">
    <property type="term" value="C:plasma membrane"/>
    <property type="evidence" value="ECO:0007669"/>
    <property type="project" value="UniProtKB-SubCell"/>
</dbReference>
<evidence type="ECO:0000256" key="2">
    <source>
        <dbReference type="ARBA" id="ARBA00009142"/>
    </source>
</evidence>
<keyword evidence="4 6" id="KW-1133">Transmembrane helix</keyword>
<dbReference type="Proteomes" id="UP000617426">
    <property type="component" value="Unassembled WGS sequence"/>
</dbReference>
<feature type="transmembrane region" description="Helical" evidence="6">
    <location>
        <begin position="151"/>
        <end position="177"/>
    </location>
</feature>
<evidence type="ECO:0000313" key="8">
    <source>
        <dbReference type="Proteomes" id="UP000617426"/>
    </source>
</evidence>
<sequence>MSAIDQFREGAEPSGRMGPARLALVLLTGAAAGFLAGLFGVGGGLVIVPALMTVLGMDQRRASAASLVAIILTAGAGVTSYALGGRVSWIAALFLMAGALVGAQIGVRLLQRIPDRVLPWIFTAFVALVVIAQRVHVPVRDAVLVLDAPRAIGLVIVGLLSGVFSGLVGVGGGSIIVPGLELLVGVGDLLARGTSLLVMIPTAVSGTWTNARRGLVDLKAGLLVGAMAALVTPAGAWAAHSISPRVGGILFSCFLVAVVVSMLGKARRARTGR</sequence>
<evidence type="ECO:0000256" key="4">
    <source>
        <dbReference type="ARBA" id="ARBA00022989"/>
    </source>
</evidence>
<evidence type="ECO:0000256" key="1">
    <source>
        <dbReference type="ARBA" id="ARBA00004141"/>
    </source>
</evidence>
<dbReference type="PANTHER" id="PTHR43701:SF2">
    <property type="entry name" value="MEMBRANE TRANSPORTER PROTEIN YJNA-RELATED"/>
    <property type="match status" value="1"/>
</dbReference>
<reference evidence="7" key="1">
    <citation type="submission" date="2020-08" db="EMBL/GenBank/DDBJ databases">
        <title>Sequencing the genomes of 1000 actinobacteria strains.</title>
        <authorList>
            <person name="Klenk H.-P."/>
        </authorList>
    </citation>
    <scope>NUCLEOTIDE SEQUENCE</scope>
    <source>
        <strain evidence="7">DSM 10695</strain>
    </source>
</reference>
<evidence type="ECO:0000313" key="7">
    <source>
        <dbReference type="EMBL" id="MBB6335118.1"/>
    </source>
</evidence>
<keyword evidence="3 6" id="KW-0812">Transmembrane</keyword>
<dbReference type="Pfam" id="PF01925">
    <property type="entry name" value="TauE"/>
    <property type="match status" value="2"/>
</dbReference>
<comment type="caution">
    <text evidence="7">The sequence shown here is derived from an EMBL/GenBank/DDBJ whole genome shotgun (WGS) entry which is preliminary data.</text>
</comment>
<comment type="subcellular location">
    <subcellularLocation>
        <location evidence="6">Cell membrane</location>
        <topology evidence="6">Multi-pass membrane protein</topology>
    </subcellularLocation>
    <subcellularLocation>
        <location evidence="1">Membrane</location>
        <topology evidence="1">Multi-pass membrane protein</topology>
    </subcellularLocation>
</comment>
<keyword evidence="6" id="KW-1003">Cell membrane</keyword>
<feature type="transmembrane region" description="Helical" evidence="6">
    <location>
        <begin position="117"/>
        <end position="139"/>
    </location>
</feature>
<evidence type="ECO:0000256" key="6">
    <source>
        <dbReference type="RuleBase" id="RU363041"/>
    </source>
</evidence>
<proteinExistence type="inferred from homology"/>
<evidence type="ECO:0000256" key="3">
    <source>
        <dbReference type="ARBA" id="ARBA00022692"/>
    </source>
</evidence>
<accession>A0A923E588</accession>
<dbReference type="InterPro" id="IPR002781">
    <property type="entry name" value="TM_pro_TauE-like"/>
</dbReference>
<feature type="transmembrane region" description="Helical" evidence="6">
    <location>
        <begin position="246"/>
        <end position="264"/>
    </location>
</feature>
<feature type="transmembrane region" description="Helical" evidence="6">
    <location>
        <begin position="189"/>
        <end position="208"/>
    </location>
</feature>
<dbReference type="PANTHER" id="PTHR43701">
    <property type="entry name" value="MEMBRANE TRANSPORTER PROTEIN MJ0441-RELATED"/>
    <property type="match status" value="1"/>
</dbReference>
<keyword evidence="5 6" id="KW-0472">Membrane</keyword>
<keyword evidence="8" id="KW-1185">Reference proteome</keyword>
<feature type="transmembrane region" description="Helical" evidence="6">
    <location>
        <begin position="64"/>
        <end position="83"/>
    </location>
</feature>
<dbReference type="EMBL" id="JACHMK010000001">
    <property type="protein sequence ID" value="MBB6335118.1"/>
    <property type="molecule type" value="Genomic_DNA"/>
</dbReference>
<dbReference type="AlphaFoldDB" id="A0A923E588"/>
<feature type="transmembrane region" description="Helical" evidence="6">
    <location>
        <begin position="90"/>
        <end position="111"/>
    </location>
</feature>
<gene>
    <name evidence="7" type="ORF">HD592_001683</name>
</gene>
<feature type="transmembrane region" description="Helical" evidence="6">
    <location>
        <begin position="220"/>
        <end position="240"/>
    </location>
</feature>
<comment type="similarity">
    <text evidence="2 6">Belongs to the 4-toluene sulfonate uptake permease (TSUP) (TC 2.A.102) family.</text>
</comment>
<feature type="transmembrane region" description="Helical" evidence="6">
    <location>
        <begin position="22"/>
        <end position="52"/>
    </location>
</feature>
<evidence type="ECO:0000256" key="5">
    <source>
        <dbReference type="ARBA" id="ARBA00023136"/>
    </source>
</evidence>